<dbReference type="GO" id="GO:0009653">
    <property type="term" value="P:anatomical structure morphogenesis"/>
    <property type="evidence" value="ECO:0007669"/>
    <property type="project" value="TreeGrafter"/>
</dbReference>
<evidence type="ECO:0000256" key="4">
    <source>
        <dbReference type="ARBA" id="ARBA00023125"/>
    </source>
</evidence>
<dbReference type="PANTHER" id="PTHR19290">
    <property type="entry name" value="BASIC HELIX-LOOP-HELIX PROTEIN NEUROGENIN-RELATED"/>
    <property type="match status" value="1"/>
</dbReference>
<dbReference type="KEGG" id="goe:100903124"/>
<dbReference type="InterPro" id="IPR050359">
    <property type="entry name" value="bHLH_transcription_factors"/>
</dbReference>
<name>A0AAJ6QQZ6_9ACAR</name>
<dbReference type="GO" id="GO:0005737">
    <property type="term" value="C:cytoplasm"/>
    <property type="evidence" value="ECO:0007669"/>
    <property type="project" value="UniProtKB-SubCell"/>
</dbReference>
<feature type="compositionally biased region" description="Polar residues" evidence="7">
    <location>
        <begin position="70"/>
        <end position="87"/>
    </location>
</feature>
<evidence type="ECO:0000256" key="7">
    <source>
        <dbReference type="SAM" id="MobiDB-lite"/>
    </source>
</evidence>
<feature type="region of interest" description="Disordered" evidence="7">
    <location>
        <begin position="1"/>
        <end position="87"/>
    </location>
</feature>
<dbReference type="GO" id="GO:0016607">
    <property type="term" value="C:nuclear speck"/>
    <property type="evidence" value="ECO:0007669"/>
    <property type="project" value="UniProtKB-SubCell"/>
</dbReference>
<comment type="subcellular location">
    <subcellularLocation>
        <location evidence="2">Cytoplasm</location>
    </subcellularLocation>
    <subcellularLocation>
        <location evidence="1">Nucleus speckle</location>
    </subcellularLocation>
</comment>
<evidence type="ECO:0000256" key="1">
    <source>
        <dbReference type="ARBA" id="ARBA00004324"/>
    </source>
</evidence>
<gene>
    <name evidence="10" type="primary">LOC100903124</name>
</gene>
<reference evidence="10" key="1">
    <citation type="submission" date="2025-08" db="UniProtKB">
        <authorList>
            <consortium name="RefSeq"/>
        </authorList>
    </citation>
    <scope>IDENTIFICATION</scope>
</reference>
<dbReference type="GO" id="GO:0070888">
    <property type="term" value="F:E-box binding"/>
    <property type="evidence" value="ECO:0007669"/>
    <property type="project" value="TreeGrafter"/>
</dbReference>
<dbReference type="InterPro" id="IPR011598">
    <property type="entry name" value="bHLH_dom"/>
</dbReference>
<keyword evidence="4" id="KW-0238">DNA-binding</keyword>
<dbReference type="Proteomes" id="UP000694867">
    <property type="component" value="Unplaced"/>
</dbReference>
<keyword evidence="9" id="KW-1185">Reference proteome</keyword>
<evidence type="ECO:0000313" key="10">
    <source>
        <dbReference type="RefSeq" id="XP_003743018.1"/>
    </source>
</evidence>
<keyword evidence="5" id="KW-0804">Transcription</keyword>
<keyword evidence="3" id="KW-0805">Transcription regulation</keyword>
<feature type="domain" description="BHLH" evidence="8">
    <location>
        <begin position="91"/>
        <end position="143"/>
    </location>
</feature>
<evidence type="ECO:0000313" key="9">
    <source>
        <dbReference type="Proteomes" id="UP000694867"/>
    </source>
</evidence>
<dbReference type="GeneID" id="100903124"/>
<evidence type="ECO:0000256" key="5">
    <source>
        <dbReference type="ARBA" id="ARBA00023163"/>
    </source>
</evidence>
<dbReference type="FunFam" id="4.10.280.10:FF:000052">
    <property type="entry name" value="Protein atonal homolog 8"/>
    <property type="match status" value="1"/>
</dbReference>
<protein>
    <submittedName>
        <fullName evidence="10">Neurogenin-1</fullName>
    </submittedName>
</protein>
<dbReference type="Gene3D" id="4.10.280.10">
    <property type="entry name" value="Helix-loop-helix DNA-binding domain"/>
    <property type="match status" value="1"/>
</dbReference>
<dbReference type="InterPro" id="IPR036638">
    <property type="entry name" value="HLH_DNA-bd_sf"/>
</dbReference>
<dbReference type="PROSITE" id="PS50888">
    <property type="entry name" value="BHLH"/>
    <property type="match status" value="1"/>
</dbReference>
<dbReference type="SUPFAM" id="SSF47459">
    <property type="entry name" value="HLH, helix-loop-helix DNA-binding domain"/>
    <property type="match status" value="1"/>
</dbReference>
<dbReference type="GO" id="GO:0046983">
    <property type="term" value="F:protein dimerization activity"/>
    <property type="evidence" value="ECO:0007669"/>
    <property type="project" value="InterPro"/>
</dbReference>
<accession>A0AAJ6QQZ6</accession>
<dbReference type="PANTHER" id="PTHR19290:SF102">
    <property type="entry name" value="TRANSCRIPTION FACTOR ATOH8"/>
    <property type="match status" value="1"/>
</dbReference>
<evidence type="ECO:0000259" key="8">
    <source>
        <dbReference type="PROSITE" id="PS50888"/>
    </source>
</evidence>
<evidence type="ECO:0000256" key="3">
    <source>
        <dbReference type="ARBA" id="ARBA00023015"/>
    </source>
</evidence>
<dbReference type="AlphaFoldDB" id="A0AAJ6QQZ6"/>
<evidence type="ECO:0000256" key="2">
    <source>
        <dbReference type="ARBA" id="ARBA00004496"/>
    </source>
</evidence>
<keyword evidence="6" id="KW-0539">Nucleus</keyword>
<sequence>MDEDEAVNSTSENSVSGNITSELLSFLGQDKENARPRPKRNNVQKRADARKSTIKDSMRILDTQKRSVKQESTSEIDFLTSSTNGSDSLRSRRIEANARERSRVHTIGAAFEALRQCVPSNCDQQKLSKLAILRIAAAYIRALSSLLEEKPMDFALGVEQCTQALLLDGIRSKYPKSVS</sequence>
<evidence type="ECO:0000256" key="6">
    <source>
        <dbReference type="ARBA" id="ARBA00023242"/>
    </source>
</evidence>
<feature type="compositionally biased region" description="Polar residues" evidence="7">
    <location>
        <begin position="7"/>
        <end position="23"/>
    </location>
</feature>
<organism evidence="9 10">
    <name type="scientific">Galendromus occidentalis</name>
    <name type="common">western predatory mite</name>
    <dbReference type="NCBI Taxonomy" id="34638"/>
    <lineage>
        <taxon>Eukaryota</taxon>
        <taxon>Metazoa</taxon>
        <taxon>Ecdysozoa</taxon>
        <taxon>Arthropoda</taxon>
        <taxon>Chelicerata</taxon>
        <taxon>Arachnida</taxon>
        <taxon>Acari</taxon>
        <taxon>Parasitiformes</taxon>
        <taxon>Mesostigmata</taxon>
        <taxon>Gamasina</taxon>
        <taxon>Phytoseioidea</taxon>
        <taxon>Phytoseiidae</taxon>
        <taxon>Typhlodrominae</taxon>
        <taxon>Galendromus</taxon>
    </lineage>
</organism>
<dbReference type="SMART" id="SM00353">
    <property type="entry name" value="HLH"/>
    <property type="match status" value="1"/>
</dbReference>
<proteinExistence type="predicted"/>
<dbReference type="Pfam" id="PF00010">
    <property type="entry name" value="HLH"/>
    <property type="match status" value="1"/>
</dbReference>
<dbReference type="RefSeq" id="XP_003743018.1">
    <property type="nucleotide sequence ID" value="XM_003742970.2"/>
</dbReference>
<dbReference type="GO" id="GO:0045944">
    <property type="term" value="P:positive regulation of transcription by RNA polymerase II"/>
    <property type="evidence" value="ECO:0007669"/>
    <property type="project" value="TreeGrafter"/>
</dbReference>
<feature type="compositionally biased region" description="Basic and acidic residues" evidence="7">
    <location>
        <begin position="45"/>
        <end position="69"/>
    </location>
</feature>
<dbReference type="GO" id="GO:0003700">
    <property type="term" value="F:DNA-binding transcription factor activity"/>
    <property type="evidence" value="ECO:0007669"/>
    <property type="project" value="TreeGrafter"/>
</dbReference>